<dbReference type="AntiFam" id="ANF00205">
    <property type="entry name" value="Shadow ORF (opposite nemA)"/>
</dbReference>
<feature type="compositionally biased region" description="Basic residues" evidence="5">
    <location>
        <begin position="2402"/>
        <end position="2422"/>
    </location>
</feature>
<dbReference type="Pfam" id="PF20256">
    <property type="entry name" value="MoCoBD_2"/>
    <property type="match status" value="1"/>
</dbReference>
<feature type="compositionally biased region" description="Low complexity" evidence="5">
    <location>
        <begin position="3313"/>
        <end position="3330"/>
    </location>
</feature>
<feature type="compositionally biased region" description="Basic and acidic residues" evidence="5">
    <location>
        <begin position="2322"/>
        <end position="2339"/>
    </location>
</feature>
<evidence type="ECO:0000256" key="2">
    <source>
        <dbReference type="ARBA" id="ARBA00022723"/>
    </source>
</evidence>
<feature type="compositionally biased region" description="Basic residues" evidence="5">
    <location>
        <begin position="2814"/>
        <end position="2824"/>
    </location>
</feature>
<reference evidence="7" key="1">
    <citation type="journal article" date="2019" name="Sci. Rep.">
        <title>Draft genome of Tanacetum cinerariifolium, the natural source of mosquito coil.</title>
        <authorList>
            <person name="Yamashiro T."/>
            <person name="Shiraishi A."/>
            <person name="Satake H."/>
            <person name="Nakayama K."/>
        </authorList>
    </citation>
    <scope>NUCLEOTIDE SEQUENCE</scope>
</reference>
<sequence length="3595" mass="382355">MTLPSTSRRRLLRQLVRQLGAATAAAAVPAAATPAWTGTLAAPVMNATAATAATVTAVAADRQPLRMAVLDQMPWAGRNDQGRPAGVVVDMARLLATASGTAIDTIALPYARAAAMLAHGKVDLMLAIDTGTLAGLPAPLDMLGGEDIVIVGRHGSGYRSLDDLCGRTLRTGTAHADAAAARRHAGRAQHHRLRGGTAADERRRVRRAAGAGARRSGAVRGAAIAGPGADRAPARRQRTAAPPAAVAGAAGAAPARVTIPCAARPAWTGMSGGNRPRYRRCPRRRAAPGPAVCRPRRAPAWPQAGWRRDAARGSACAAPPRGAAQLDGVEHRHAGQARKAAQHRQPRFLLERYKLASAWHIGASQRSAHETQDEMDLDRRPAARRLRDSGGVDAGAGHRPHRAASGRPVRSAGGGARRARGGAGRLHGVPHGAGRRAVRRRPAPAHAVRHHLHHQHHPRSGNRHRQLAGGGVYPRAAAWRGARRPPAVSRVPVYPLHPHVHPGYRGRLCVPDDAHAGGGDTAAQPADLPARLPPAAGRLESAVPASRALGPIGGERSPAFGGGHIDGWDAPALTALLHAPRPWTEQQLALYLRHGWSAEHGAAAGPMAPVAHSLSQVPQEDTDAIAHYIMSLQDRRAPAAPSAPTDAADATDASRGSGSAAAISQGRQLFAGACAGCHGAAAPMMAAGGRPSLALSGAVTGARPDNLIQTVLNGLPWTHTGHARPGPTWASALPGSARRTSHDHPYREWPTPCARYRSRHAAAVRAAQPAGTQRRQVRLRPGTVRRLHRAAGRPAGIRLPDARRRVRRPYRTHHRGPGHGRATGAAAGIVHQAPGGAVRLLHRRHGDARAGAARTYPQADRGANPGPHGTEPLPLRHPHAHPGRDTRGGRRGRGLHRKGRPGMNVVDQPVNHGRRAVLRAGALVISFTLLPQARAEFNGMGVPPVANPDLPGSLSRTPMLDAWIRIAPDGKATVFTGKVELGTGVRTALLQVAAEQLDLAPSAIEFVTADTGRTPNEGFTAGSHTMADSGTALLHAAAQVRSLLVQGAAARLKVPASQLVTRNGIVTAPDGRHMHYGEALQGIDLHRMAQVTSHLKSPGNYSVMGASLPRVDIPAKLTGGAAYVQDMRPAGMVHARVVRPPAPGARLLSADIDGVRGMAGVVKVVGDGNYLAVVARDEWQAVLAMRALSASARWAPGPALPQADNIHDTLRALPAQHITIADRHGATDAAAITVKARYSKQLGVLWPERRRRRGGRRGADRAGHARRAGPGATDARPGKPVGAFRARHQLPAQRLARRQRQDLRLAVRVVERLAQRAAGQCGQADTRHAAGQTVRSQSLATDAHAGGRRRPQCDSAVRAAQFKSGEPLPAGHAAAHVGHALAGRAHQRVRDRKHDGRTGGGGPRGPGGIPPAAPGRHARAGRDPARGPPVRLGAAPAASRPRLRFRLRPVQEHHGVRGAGRGTAPGPQHRRHPHRAGDGGRRLRPGRQPGRHPQPDRGRHPAVVQLDAVRAVALRSRRDRQRGLGQLPDHALLECAGQGGRGADRPARHAAAGRGRSGAGPDGRRAGQRPGRRRGQRALHEGGERACLGTGLAPAREHRPQVHRRQLPAGKQAPYLAGGQFRGEHPFARHCHAHVRQHGGAHAFGGGNAQPAGQRHVHFLAPAFRFAVKRACGAAAATVVEHRLVVGQLGRVARLAVPGQVFGRGHHRARTAGQAPRGHGGVAERAQAQRHVGAAFQQIHVGIVQHQVERQFGVLVQEGRQVRHDVQPRKGDRRARHQPAGQARAHAARALLGVGGGIERAARALIICQSRFGGRQAPARAQQQLHAQFRLQLRDQFGDRRLAHVQPPGGAREGARFHDVDQGVHGLPAVHRLHQRGIVGVAALRAAIERVRIGRVVRAMGGDARHQVRIGDVRATECHHVGLPGGHHGLRRLRRQAGIGDQHAAIIGAHDLEDLGHVRRAAPGVGVGGVNVADAELRQHARHVGVRLRRVRVAGVVIGRKRRDAHAHAVGGHHLEHRFDHQAQEARAVFHAAAEFVGAAVDVRRQELLHQVAVGRMDFHAVEARARRVGRAGAKLGDGRVHLAGGHRPRRRRRDAGVIAVAQRAVHLQLSEVVVDGRWRQRVPAVQQRVGADPAAMPQLHEDLAAGRVHRVGHLAPTAHLRFRINAGRQFEGGGVGRNVGGLGDDQPRRGALAVVGGVERGGYAAVAGAGARDGRHGDAVGKGKVAEGDGVEQSGHGRAPKNFDYYRLLEISLSTLIPEDDFRLLSLLEISLSPPIPEDDFRLLSLLEISLLPPRGRRVVPRVLSRGDRSAAARLAADPVRPVHPDRGAHRLRQDAHRVPGRHRRPGAGKRAPWRGRAARRNAGAVRVAAKGAVQRHPRQPAGAPGRHRSAAGCHGPAAARHPHRRAHRRHHAGRAQRHAAPRAAHPGVHARVAVRAAGVGQRARHAGRRAHRDRRRDPRGGRQQAWQPPVPEPGAARRAVPRPAGARGPVGHAKAAVHGVGARVRQAGGAHRPAPHHAGVRQHAAHGRAHGAPPGRPPGRGARGRAPRQPVQGIPARRRAAPEARRPAGAGRHRVAGAGHRHRRRRPGMPDRLPAQHRVVPAARGPLGPPGGWPAQGPAVSHVARRPGGMRGAARLPDRGRSGVPRMVGRRPVRADTRRLAVREPGARALRRSAAHAGRRLHHAPGRARFVPAPRHRLRHAARTARRQAHGRHLGRHHPRQRRLLGGARTARPQHRHRARGLCGGKPGRRRLPAREHLVPHPAHRRRQGAGGGCPRRRAQHPVLAGRGAGPQRRAVVRRGAPARRDRPPARPSRRRKRRHRGIPGPRPQRPDRPAHARYAGDGALLRRIGRHAAGAARAVRQPHQPRVGTGAAQALLPHLQLRAAGRRHRGCHRALAVGKPQLPARRGVALPAFRHRRTYPGAGAARRAAVQRAVALERHHGAGPAALRGRAQGGAAIAAHEKRRPAGLRLPRPGGVPGKHRGRARTAEPPAGGPDARRLPARGDGQRRLAGPAAAHGSGRSSHQPPLDRSRFHRRPGRARYRRHRGRGAGSVARRAQRRRNARSLDHARLHRQRRSGRPRGLERLAAGAGQGRTRHPPGQPVGGARTPAVRAGRVSRHRAQACLDDARTGRRRCLEPGLRTGGSTARAPLRLRSADAGRDCRPAGAPRFHRHHRPHPAGEPGLRDAWPVYARRNGGGMGGAPPAGPHPPLHHQAPAARDRAGGTPGLHALPVRLAAPVGRHAPARAGCAGAGAGPARRVPGSGRRLGAGRAGAARGGLRTVLARRAVPRRQDRLDPRGRAGQRRRRPGARHAAGAAAAPPAGAVARPARCRRRGGGVVARRARAGRAAARRRHVLRRAGAGRAPAAGGAGNRAGRTGGHGPGQCRQLRGPARHAGARRQAQYDGQAAPPRGRFRICAGDGRSGPLGAGAPRRRRHHHRARAGNRAARRAAGQTGGTAPAHRSRHARAHRHDAAAPLRRDVLAPARARGRLDARVARAAARVPPARSARRDTRRTVCRRPVGRTVRPARGHSAAARHAPARARRRLRVHLGHRSAQPVRHPAPRRQGAGAGRQPGAPDPGERELLRAQLLSRL</sequence>
<feature type="region of interest" description="Disordered" evidence="5">
    <location>
        <begin position="1249"/>
        <end position="1281"/>
    </location>
</feature>
<feature type="region of interest" description="Disordered" evidence="5">
    <location>
        <begin position="176"/>
        <end position="235"/>
    </location>
</feature>
<feature type="region of interest" description="Disordered" evidence="5">
    <location>
        <begin position="2322"/>
        <end position="2595"/>
    </location>
</feature>
<feature type="compositionally biased region" description="Basic residues" evidence="5">
    <location>
        <begin position="2340"/>
        <end position="2361"/>
    </location>
</feature>
<feature type="region of interest" description="Disordered" evidence="5">
    <location>
        <begin position="3496"/>
        <end position="3595"/>
    </location>
</feature>
<feature type="compositionally biased region" description="Basic and acidic residues" evidence="5">
    <location>
        <begin position="3292"/>
        <end position="3301"/>
    </location>
</feature>
<feature type="compositionally biased region" description="Low complexity" evidence="5">
    <location>
        <begin position="287"/>
        <end position="297"/>
    </location>
</feature>
<dbReference type="InterPro" id="IPR036909">
    <property type="entry name" value="Cyt_c-like_dom_sf"/>
</dbReference>
<dbReference type="SUPFAM" id="SSF56003">
    <property type="entry name" value="Molybdenum cofactor-binding domain"/>
    <property type="match status" value="1"/>
</dbReference>
<feature type="compositionally biased region" description="Basic residues" evidence="5">
    <location>
        <begin position="2573"/>
        <end position="2589"/>
    </location>
</feature>
<dbReference type="SUPFAM" id="SSF53850">
    <property type="entry name" value="Periplasmic binding protein-like II"/>
    <property type="match status" value="1"/>
</dbReference>
<feature type="compositionally biased region" description="Basic residues" evidence="5">
    <location>
        <begin position="3303"/>
        <end position="3312"/>
    </location>
</feature>
<dbReference type="InterPro" id="IPR006311">
    <property type="entry name" value="TAT_signal"/>
</dbReference>
<feature type="region of interest" description="Disordered" evidence="5">
    <location>
        <begin position="846"/>
        <end position="908"/>
    </location>
</feature>
<feature type="compositionally biased region" description="Low complexity" evidence="5">
    <location>
        <begin position="2423"/>
        <end position="2443"/>
    </location>
</feature>
<feature type="compositionally biased region" description="Low complexity" evidence="5">
    <location>
        <begin position="2362"/>
        <end position="2374"/>
    </location>
</feature>
<feature type="region of interest" description="Disordered" evidence="5">
    <location>
        <begin position="635"/>
        <end position="659"/>
    </location>
</feature>
<evidence type="ECO:0000256" key="4">
    <source>
        <dbReference type="PROSITE-ProRule" id="PRU00433"/>
    </source>
</evidence>
<feature type="compositionally biased region" description="Low complexity" evidence="5">
    <location>
        <begin position="3566"/>
        <end position="3577"/>
    </location>
</feature>
<feature type="compositionally biased region" description="Low complexity" evidence="5">
    <location>
        <begin position="208"/>
        <end position="231"/>
    </location>
</feature>
<dbReference type="GO" id="GO:0046872">
    <property type="term" value="F:metal ion binding"/>
    <property type="evidence" value="ECO:0007669"/>
    <property type="project" value="UniProtKB-KW"/>
</dbReference>
<dbReference type="SUPFAM" id="SSF46626">
    <property type="entry name" value="Cytochrome c"/>
    <property type="match status" value="2"/>
</dbReference>
<organism evidence="7">
    <name type="scientific">Tanacetum cinerariifolium</name>
    <name type="common">Dalmatian daisy</name>
    <name type="synonym">Chrysanthemum cinerariifolium</name>
    <dbReference type="NCBI Taxonomy" id="118510"/>
    <lineage>
        <taxon>Eukaryota</taxon>
        <taxon>Viridiplantae</taxon>
        <taxon>Streptophyta</taxon>
        <taxon>Embryophyta</taxon>
        <taxon>Tracheophyta</taxon>
        <taxon>Spermatophyta</taxon>
        <taxon>Magnoliopsida</taxon>
        <taxon>eudicotyledons</taxon>
        <taxon>Gunneridae</taxon>
        <taxon>Pentapetalae</taxon>
        <taxon>asterids</taxon>
        <taxon>campanulids</taxon>
        <taxon>Asterales</taxon>
        <taxon>Asteraceae</taxon>
        <taxon>Asteroideae</taxon>
        <taxon>Anthemideae</taxon>
        <taxon>Anthemidinae</taxon>
        <taxon>Tanacetum</taxon>
    </lineage>
</organism>
<evidence type="ECO:0000313" key="7">
    <source>
        <dbReference type="EMBL" id="GEU28220.1"/>
    </source>
</evidence>
<dbReference type="InterPro" id="IPR000674">
    <property type="entry name" value="Ald_Oxase/Xan_DH_a/b"/>
</dbReference>
<feature type="compositionally biased region" description="Low complexity" evidence="5">
    <location>
        <begin position="3274"/>
        <end position="3288"/>
    </location>
</feature>
<feature type="compositionally biased region" description="Basic residues" evidence="5">
    <location>
        <begin position="2444"/>
        <end position="2456"/>
    </location>
</feature>
<feature type="compositionally biased region" description="Low complexity" evidence="5">
    <location>
        <begin position="2792"/>
        <end position="2802"/>
    </location>
</feature>
<feature type="compositionally biased region" description="Basic residues" evidence="5">
    <location>
        <begin position="3072"/>
        <end position="3081"/>
    </location>
</feature>
<feature type="compositionally biased region" description="Low complexity" evidence="5">
    <location>
        <begin position="3498"/>
        <end position="3508"/>
    </location>
</feature>
<dbReference type="SMART" id="SM01008">
    <property type="entry name" value="Ald_Xan_dh_C"/>
    <property type="match status" value="1"/>
</dbReference>
<dbReference type="PROSITE" id="PS51318">
    <property type="entry name" value="TAT"/>
    <property type="match status" value="1"/>
</dbReference>
<keyword evidence="3 4" id="KW-0408">Iron</keyword>
<evidence type="ECO:0000259" key="6">
    <source>
        <dbReference type="PROSITE" id="PS51007"/>
    </source>
</evidence>
<feature type="compositionally biased region" description="Basic residues" evidence="5">
    <location>
        <begin position="889"/>
        <end position="900"/>
    </location>
</feature>
<feature type="compositionally biased region" description="Basic and acidic residues" evidence="5">
    <location>
        <begin position="2215"/>
        <end position="2228"/>
    </location>
</feature>
<feature type="compositionally biased region" description="Basic residues" evidence="5">
    <location>
        <begin position="3433"/>
        <end position="3450"/>
    </location>
</feature>
<feature type="compositionally biased region" description="Low complexity" evidence="5">
    <location>
        <begin position="2945"/>
        <end position="2961"/>
    </location>
</feature>
<dbReference type="InterPro" id="IPR046867">
    <property type="entry name" value="AldOxase/xan_DH_MoCoBD2"/>
</dbReference>
<dbReference type="GO" id="GO:0016491">
    <property type="term" value="F:oxidoreductase activity"/>
    <property type="evidence" value="ECO:0007669"/>
    <property type="project" value="InterPro"/>
</dbReference>
<feature type="region of interest" description="Disordered" evidence="5">
    <location>
        <begin position="2708"/>
        <end position="2839"/>
    </location>
</feature>
<dbReference type="PANTHER" id="PTHR47495">
    <property type="entry name" value="ALDEHYDE DEHYDROGENASE"/>
    <property type="match status" value="1"/>
</dbReference>
<keyword evidence="2 4" id="KW-0479">Metal-binding</keyword>
<feature type="compositionally biased region" description="Gly residues" evidence="5">
    <location>
        <begin position="412"/>
        <end position="425"/>
    </location>
</feature>
<keyword evidence="1 4" id="KW-0349">Heme</keyword>
<feature type="compositionally biased region" description="Low complexity" evidence="5">
    <location>
        <begin position="3249"/>
        <end position="3266"/>
    </location>
</feature>
<dbReference type="GO" id="GO:0020037">
    <property type="term" value="F:heme binding"/>
    <property type="evidence" value="ECO:0007669"/>
    <property type="project" value="InterPro"/>
</dbReference>
<feature type="compositionally biased region" description="Basic residues" evidence="5">
    <location>
        <begin position="2515"/>
        <end position="2531"/>
    </location>
</feature>
<dbReference type="GO" id="GO:0009055">
    <property type="term" value="F:electron transfer activity"/>
    <property type="evidence" value="ECO:0007669"/>
    <property type="project" value="InterPro"/>
</dbReference>
<name>A0A699GER2_TANCI</name>
<feature type="region of interest" description="Disordered" evidence="5">
    <location>
        <begin position="1536"/>
        <end position="1586"/>
    </location>
</feature>
<feature type="compositionally biased region" description="Low complexity" evidence="5">
    <location>
        <begin position="638"/>
        <end position="659"/>
    </location>
</feature>
<feature type="compositionally biased region" description="Basic residues" evidence="5">
    <location>
        <begin position="1566"/>
        <end position="1577"/>
    </location>
</feature>
<feature type="compositionally biased region" description="Basic residues" evidence="5">
    <location>
        <begin position="3463"/>
        <end position="3472"/>
    </location>
</feature>
<evidence type="ECO:0000256" key="5">
    <source>
        <dbReference type="SAM" id="MobiDB-lite"/>
    </source>
</evidence>
<feature type="compositionally biased region" description="Gly residues" evidence="5">
    <location>
        <begin position="1398"/>
        <end position="1407"/>
    </location>
</feature>
<dbReference type="InterPro" id="IPR009056">
    <property type="entry name" value="Cyt_c-like_dom"/>
</dbReference>
<dbReference type="InterPro" id="IPR037165">
    <property type="entry name" value="AldOxase/xan_DH_Mopterin-bd_sf"/>
</dbReference>
<evidence type="ECO:0000256" key="3">
    <source>
        <dbReference type="ARBA" id="ARBA00023004"/>
    </source>
</evidence>
<feature type="region of interest" description="Disordered" evidence="5">
    <location>
        <begin position="3168"/>
        <end position="3226"/>
    </location>
</feature>
<feature type="region of interest" description="Disordered" evidence="5">
    <location>
        <begin position="2945"/>
        <end position="3121"/>
    </location>
</feature>
<feature type="compositionally biased region" description="Low complexity" evidence="5">
    <location>
        <begin position="2475"/>
        <end position="2514"/>
    </location>
</feature>
<dbReference type="EMBL" id="BKCJ010000002">
    <property type="protein sequence ID" value="GEU28220.1"/>
    <property type="molecule type" value="Genomic_DNA"/>
</dbReference>
<evidence type="ECO:0000256" key="1">
    <source>
        <dbReference type="ARBA" id="ARBA00022617"/>
    </source>
</evidence>
<feature type="compositionally biased region" description="Basic residues" evidence="5">
    <location>
        <begin position="3034"/>
        <end position="3050"/>
    </location>
</feature>
<feature type="compositionally biased region" description="Gly residues" evidence="5">
    <location>
        <begin position="3370"/>
        <end position="3384"/>
    </location>
</feature>
<gene>
    <name evidence="7" type="ORF">Tci_000198</name>
</gene>
<feature type="compositionally biased region" description="Low complexity" evidence="5">
    <location>
        <begin position="3451"/>
        <end position="3462"/>
    </location>
</feature>
<dbReference type="PANTHER" id="PTHR47495:SF1">
    <property type="entry name" value="BLL3820 PROTEIN"/>
    <property type="match status" value="1"/>
</dbReference>
<feature type="domain" description="Cytochrome c" evidence="6">
    <location>
        <begin position="661"/>
        <end position="751"/>
    </location>
</feature>
<proteinExistence type="predicted"/>
<accession>A0A699GER2</accession>
<feature type="region of interest" description="Disordered" evidence="5">
    <location>
        <begin position="718"/>
        <end position="749"/>
    </location>
</feature>
<dbReference type="Gene3D" id="3.40.190.10">
    <property type="entry name" value="Periplasmic binding protein-like II"/>
    <property type="match status" value="1"/>
</dbReference>
<protein>
    <recommendedName>
        <fullName evidence="6">Cytochrome c domain-containing protein</fullName>
    </recommendedName>
</protein>
<feature type="compositionally biased region" description="Basic residues" evidence="5">
    <location>
        <begin position="433"/>
        <end position="466"/>
    </location>
</feature>
<feature type="compositionally biased region" description="Basic residues" evidence="5">
    <location>
        <begin position="3540"/>
        <end position="3554"/>
    </location>
</feature>
<dbReference type="InterPro" id="IPR052516">
    <property type="entry name" value="N-heterocyclic_Hydroxylase"/>
</dbReference>
<feature type="compositionally biased region" description="Basic residues" evidence="5">
    <location>
        <begin position="3331"/>
        <end position="3359"/>
    </location>
</feature>
<feature type="compositionally biased region" description="Basic residues" evidence="5">
    <location>
        <begin position="2708"/>
        <end position="2725"/>
    </location>
</feature>
<feature type="compositionally biased region" description="Low complexity" evidence="5">
    <location>
        <begin position="2392"/>
        <end position="2401"/>
    </location>
</feature>
<dbReference type="Gene3D" id="3.30.365.10">
    <property type="entry name" value="Aldehyde oxidase/xanthine dehydrogenase, molybdopterin binding domain"/>
    <property type="match status" value="1"/>
</dbReference>
<dbReference type="Gene3D" id="3.90.1170.50">
    <property type="entry name" value="Aldehyde oxidase/xanthine dehydrogenase, a/b hammerhead"/>
    <property type="match status" value="1"/>
</dbReference>
<feature type="region of interest" description="Disordered" evidence="5">
    <location>
        <begin position="278"/>
        <end position="297"/>
    </location>
</feature>
<feature type="compositionally biased region" description="Low complexity" evidence="5">
    <location>
        <begin position="3360"/>
        <end position="3369"/>
    </location>
</feature>
<feature type="compositionally biased region" description="Basic residues" evidence="5">
    <location>
        <begin position="3517"/>
        <end position="3531"/>
    </location>
</feature>
<feature type="region of interest" description="Disordered" evidence="5">
    <location>
        <begin position="3249"/>
        <end position="3477"/>
    </location>
</feature>
<feature type="compositionally biased region" description="Basic residues" evidence="5">
    <location>
        <begin position="181"/>
        <end position="194"/>
    </location>
</feature>
<dbReference type="PROSITE" id="PS51007">
    <property type="entry name" value="CYTC"/>
    <property type="match status" value="1"/>
</dbReference>
<dbReference type="Gene3D" id="1.10.760.10">
    <property type="entry name" value="Cytochrome c-like domain"/>
    <property type="match status" value="1"/>
</dbReference>
<comment type="caution">
    <text evidence="7">The sequence shown here is derived from an EMBL/GenBank/DDBJ whole genome shotgun (WGS) entry which is preliminary data.</text>
</comment>
<feature type="region of interest" description="Disordered" evidence="5">
    <location>
        <begin position="2215"/>
        <end position="2238"/>
    </location>
</feature>
<feature type="region of interest" description="Disordered" evidence="5">
    <location>
        <begin position="1324"/>
        <end position="1350"/>
    </location>
</feature>
<feature type="region of interest" description="Disordered" evidence="5">
    <location>
        <begin position="387"/>
        <end position="468"/>
    </location>
</feature>
<feature type="region of interest" description="Disordered" evidence="5">
    <location>
        <begin position="1383"/>
        <end position="1505"/>
    </location>
</feature>